<feature type="compositionally biased region" description="Polar residues" evidence="1">
    <location>
        <begin position="84"/>
        <end position="110"/>
    </location>
</feature>
<evidence type="ECO:0000313" key="2">
    <source>
        <dbReference type="EMBL" id="KDQ05574.1"/>
    </source>
</evidence>
<evidence type="ECO:0000256" key="1">
    <source>
        <dbReference type="SAM" id="MobiDB-lite"/>
    </source>
</evidence>
<reference evidence="3" key="1">
    <citation type="journal article" date="2014" name="Proc. Natl. Acad. Sci. U.S.A.">
        <title>Extensive sampling of basidiomycete genomes demonstrates inadequacy of the white-rot/brown-rot paradigm for wood decay fungi.</title>
        <authorList>
            <person name="Riley R."/>
            <person name="Salamov A.A."/>
            <person name="Brown D.W."/>
            <person name="Nagy L.G."/>
            <person name="Floudas D."/>
            <person name="Held B.W."/>
            <person name="Levasseur A."/>
            <person name="Lombard V."/>
            <person name="Morin E."/>
            <person name="Otillar R."/>
            <person name="Lindquist E.A."/>
            <person name="Sun H."/>
            <person name="LaButti K.M."/>
            <person name="Schmutz J."/>
            <person name="Jabbour D."/>
            <person name="Luo H."/>
            <person name="Baker S.E."/>
            <person name="Pisabarro A.G."/>
            <person name="Walton J.D."/>
            <person name="Blanchette R.A."/>
            <person name="Henrissat B."/>
            <person name="Martin F."/>
            <person name="Cullen D."/>
            <person name="Hibbett D.S."/>
            <person name="Grigoriev I.V."/>
        </authorList>
    </citation>
    <scope>NUCLEOTIDE SEQUENCE [LARGE SCALE GENOMIC DNA]</scope>
    <source>
        <strain evidence="3">FD-172 SS1</strain>
    </source>
</reference>
<proteinExistence type="predicted"/>
<dbReference type="HOGENOM" id="CLU_1245167_0_0_1"/>
<dbReference type="AlphaFoldDB" id="A0A067LRE2"/>
<dbReference type="InParanoid" id="A0A067LRE2"/>
<name>A0A067LRE2_BOTB1</name>
<feature type="region of interest" description="Disordered" evidence="1">
    <location>
        <begin position="162"/>
        <end position="222"/>
    </location>
</feature>
<organism evidence="2 3">
    <name type="scientific">Botryobasidium botryosum (strain FD-172 SS1)</name>
    <dbReference type="NCBI Taxonomy" id="930990"/>
    <lineage>
        <taxon>Eukaryota</taxon>
        <taxon>Fungi</taxon>
        <taxon>Dikarya</taxon>
        <taxon>Basidiomycota</taxon>
        <taxon>Agaricomycotina</taxon>
        <taxon>Agaricomycetes</taxon>
        <taxon>Cantharellales</taxon>
        <taxon>Botryobasidiaceae</taxon>
        <taxon>Botryobasidium</taxon>
    </lineage>
</organism>
<dbReference type="Proteomes" id="UP000027195">
    <property type="component" value="Unassembled WGS sequence"/>
</dbReference>
<dbReference type="EMBL" id="KL198239">
    <property type="protein sequence ID" value="KDQ05574.1"/>
    <property type="molecule type" value="Genomic_DNA"/>
</dbReference>
<accession>A0A067LRE2</accession>
<keyword evidence="3" id="KW-1185">Reference proteome</keyword>
<dbReference type="STRING" id="930990.A0A067LRE2"/>
<feature type="compositionally biased region" description="Polar residues" evidence="1">
    <location>
        <begin position="169"/>
        <end position="179"/>
    </location>
</feature>
<sequence>MAALNTQLSADASYVKGVLKSSIRKGILDEGDETKHSFTKSLTKTMQKFTGSSTNATVAHGIHFLILRAFARQNKRLLKDTTRSEAPSSEITNTIDSETTTNAEDTNSGNGKVKGTTRKDFFSKLTDFFEQKEDAWGTDTAAGGYINEAIDAELLEHPTDTMPLIPRRSSANTHNTPSNMDVDRGNDSENEPPANASTSNHTRTSAHHSQFAGLFAPGGASA</sequence>
<protein>
    <submittedName>
        <fullName evidence="2">Uncharacterized protein</fullName>
    </submittedName>
</protein>
<dbReference type="OrthoDB" id="3007288at2759"/>
<evidence type="ECO:0000313" key="3">
    <source>
        <dbReference type="Proteomes" id="UP000027195"/>
    </source>
</evidence>
<feature type="region of interest" description="Disordered" evidence="1">
    <location>
        <begin position="80"/>
        <end position="116"/>
    </location>
</feature>
<gene>
    <name evidence="2" type="ORF">BOTBODRAFT_346752</name>
</gene>